<proteinExistence type="predicted"/>
<keyword evidence="2" id="KW-1185">Reference proteome</keyword>
<dbReference type="EMBL" id="WTYY01000002">
    <property type="protein sequence ID" value="MXO87992.1"/>
    <property type="molecule type" value="Genomic_DNA"/>
</dbReference>
<protein>
    <submittedName>
        <fullName evidence="1">Uncharacterized protein</fullName>
    </submittedName>
</protein>
<sequence>MSGAYCACPSDDICADEDVMLAELAATLYAWPNRNIVFEKAIHAVALELLAMAQHAVAEAPGD</sequence>
<reference evidence="1 2" key="1">
    <citation type="submission" date="2019-12" db="EMBL/GenBank/DDBJ databases">
        <title>Genomic-based taxomic classification of the family Erythrobacteraceae.</title>
        <authorList>
            <person name="Xu L."/>
        </authorList>
    </citation>
    <scope>NUCLEOTIDE SEQUENCE [LARGE SCALE GENOMIC DNA]</scope>
    <source>
        <strain evidence="1 2">JCM 16339</strain>
    </source>
</reference>
<comment type="caution">
    <text evidence="1">The sequence shown here is derived from an EMBL/GenBank/DDBJ whole genome shotgun (WGS) entry which is preliminary data.</text>
</comment>
<evidence type="ECO:0000313" key="2">
    <source>
        <dbReference type="Proteomes" id="UP000435243"/>
    </source>
</evidence>
<evidence type="ECO:0000313" key="1">
    <source>
        <dbReference type="EMBL" id="MXO87992.1"/>
    </source>
</evidence>
<dbReference type="RefSeq" id="WP_160589926.1">
    <property type="nucleotide sequence ID" value="NZ_BAAAFP010000002.1"/>
</dbReference>
<name>A0A844ZL37_9SPHN</name>
<gene>
    <name evidence="1" type="ORF">GRI32_04480</name>
</gene>
<dbReference type="Proteomes" id="UP000435243">
    <property type="component" value="Unassembled WGS sequence"/>
</dbReference>
<dbReference type="AlphaFoldDB" id="A0A844ZL37"/>
<organism evidence="1 2">
    <name type="scientific">Alteraurantiacibacter aestuarii</name>
    <dbReference type="NCBI Taxonomy" id="650004"/>
    <lineage>
        <taxon>Bacteria</taxon>
        <taxon>Pseudomonadati</taxon>
        <taxon>Pseudomonadota</taxon>
        <taxon>Alphaproteobacteria</taxon>
        <taxon>Sphingomonadales</taxon>
        <taxon>Erythrobacteraceae</taxon>
        <taxon>Alteraurantiacibacter</taxon>
    </lineage>
</organism>
<accession>A0A844ZL37</accession>